<comment type="caution">
    <text evidence="2">The sequence shown here is derived from an EMBL/GenBank/DDBJ whole genome shotgun (WGS) entry which is preliminary data.</text>
</comment>
<protein>
    <recommendedName>
        <fullName evidence="4">LysM domain-containing protein</fullName>
    </recommendedName>
</protein>
<keyword evidence="3" id="KW-1185">Reference proteome</keyword>
<reference evidence="2" key="1">
    <citation type="journal article" date="2021" name="J Fungi (Basel)">
        <title>Virulence traits and population genomics of the black yeast Aureobasidium melanogenum.</title>
        <authorList>
            <person name="Cernosa A."/>
            <person name="Sun X."/>
            <person name="Gostincar C."/>
            <person name="Fang C."/>
            <person name="Gunde-Cimerman N."/>
            <person name="Song Z."/>
        </authorList>
    </citation>
    <scope>NUCLEOTIDE SEQUENCE</scope>
    <source>
        <strain evidence="2">EXF-9298</strain>
    </source>
</reference>
<gene>
    <name evidence="2" type="ORF">KCU98_g15803</name>
</gene>
<dbReference type="InterPro" id="IPR045030">
    <property type="entry name" value="LYSM1-4"/>
</dbReference>
<evidence type="ECO:0000313" key="2">
    <source>
        <dbReference type="EMBL" id="KAG9968330.1"/>
    </source>
</evidence>
<dbReference type="Proteomes" id="UP000729357">
    <property type="component" value="Unassembled WGS sequence"/>
</dbReference>
<dbReference type="PANTHER" id="PTHR20932">
    <property type="entry name" value="LYSM AND PUTATIVE PEPTIDOGLYCAN-BINDING DOMAIN-CONTAINING PROTEIN"/>
    <property type="match status" value="1"/>
</dbReference>
<feature type="non-terminal residue" evidence="2">
    <location>
        <position position="327"/>
    </location>
</feature>
<sequence length="327" mass="36438">MSSIPACCICSSVLDPIDSKTEKPTIAARHLTCCSRPVCQRCLAKNPRYNSYCPYCQISTDPQSTLPQGLRDPPPYNDTQDATLPVSEKDHDAPPAYSTHEPLQPPSEKTLENAPDVLHFLTPADTALSLSLAYGVPLHALRKANNVFADHLIQGRRTIIIPGEYYKGPSLSPRPVEGEEEELRKSKLRRFMVTCKVSEYDVAQLYLEQHGYELDAAVEAYQDDEKWERDHPLQDNGKGKMSARTVGKRRYVGLSFEVDEPAIRFLLASGIVSCPYDYTFSVAHDICPEECSRSRMHFALMAALFCGLHFDFGPLVTASLVAQLVSN</sequence>
<reference evidence="2" key="2">
    <citation type="submission" date="2021-08" db="EMBL/GenBank/DDBJ databases">
        <authorList>
            <person name="Gostincar C."/>
            <person name="Sun X."/>
            <person name="Song Z."/>
            <person name="Gunde-Cimerman N."/>
        </authorList>
    </citation>
    <scope>NUCLEOTIDE SEQUENCE</scope>
    <source>
        <strain evidence="2">EXF-9298</strain>
    </source>
</reference>
<dbReference type="AlphaFoldDB" id="A0A9P8JN27"/>
<evidence type="ECO:0000313" key="3">
    <source>
        <dbReference type="Proteomes" id="UP000729357"/>
    </source>
</evidence>
<proteinExistence type="predicted"/>
<evidence type="ECO:0008006" key="4">
    <source>
        <dbReference type="Google" id="ProtNLM"/>
    </source>
</evidence>
<dbReference type="EMBL" id="JAHFXS010003438">
    <property type="protein sequence ID" value="KAG9968330.1"/>
    <property type="molecule type" value="Genomic_DNA"/>
</dbReference>
<organism evidence="2 3">
    <name type="scientific">Aureobasidium melanogenum</name>
    <name type="common">Aureobasidium pullulans var. melanogenum</name>
    <dbReference type="NCBI Taxonomy" id="46634"/>
    <lineage>
        <taxon>Eukaryota</taxon>
        <taxon>Fungi</taxon>
        <taxon>Dikarya</taxon>
        <taxon>Ascomycota</taxon>
        <taxon>Pezizomycotina</taxon>
        <taxon>Dothideomycetes</taxon>
        <taxon>Dothideomycetidae</taxon>
        <taxon>Dothideales</taxon>
        <taxon>Saccotheciaceae</taxon>
        <taxon>Aureobasidium</taxon>
    </lineage>
</organism>
<name>A0A9P8JN27_AURME</name>
<evidence type="ECO:0000256" key="1">
    <source>
        <dbReference type="SAM" id="MobiDB-lite"/>
    </source>
</evidence>
<accession>A0A9P8JN27</accession>
<dbReference type="PANTHER" id="PTHR20932:SF31">
    <property type="entry name" value="RING-TYPE DOMAIN-CONTAINING PROTEIN"/>
    <property type="match status" value="1"/>
</dbReference>
<feature type="region of interest" description="Disordered" evidence="1">
    <location>
        <begin position="64"/>
        <end position="110"/>
    </location>
</feature>